<reference evidence="4 5" key="1">
    <citation type="journal article" date="2018" name="Science">
        <title>The opium poppy genome and morphinan production.</title>
        <authorList>
            <person name="Guo L."/>
            <person name="Winzer T."/>
            <person name="Yang X."/>
            <person name="Li Y."/>
            <person name="Ning Z."/>
            <person name="He Z."/>
            <person name="Teodor R."/>
            <person name="Lu Y."/>
            <person name="Bowser T.A."/>
            <person name="Graham I.A."/>
            <person name="Ye K."/>
        </authorList>
    </citation>
    <scope>NUCLEOTIDE SEQUENCE [LARGE SCALE GENOMIC DNA]</scope>
    <source>
        <strain evidence="5">cv. HN1</strain>
        <tissue evidence="4">Leaves</tissue>
    </source>
</reference>
<dbReference type="PANTHER" id="PTHR31614:SF2">
    <property type="entry name" value="F28N24.16 PROTEIN"/>
    <property type="match status" value="1"/>
</dbReference>
<dbReference type="STRING" id="3469.A0A4Y7JE51"/>
<keyword evidence="3" id="KW-0732">Signal</keyword>
<evidence type="ECO:0000256" key="3">
    <source>
        <dbReference type="SAM" id="SignalP"/>
    </source>
</evidence>
<dbReference type="EMBL" id="CM010718">
    <property type="protein sequence ID" value="RZC59087.1"/>
    <property type="molecule type" value="Genomic_DNA"/>
</dbReference>
<dbReference type="OrthoDB" id="1888725at2759"/>
<gene>
    <name evidence="4" type="ORF">C5167_006391</name>
</gene>
<dbReference type="Proteomes" id="UP000316621">
    <property type="component" value="Chromosome 4"/>
</dbReference>
<evidence type="ECO:0000256" key="1">
    <source>
        <dbReference type="ARBA" id="ARBA00010049"/>
    </source>
</evidence>
<dbReference type="Gramene" id="RZC59087">
    <property type="protein sequence ID" value="RZC59087"/>
    <property type="gene ID" value="C5167_006391"/>
</dbReference>
<name>A0A4Y7JE51_PAPSO</name>
<feature type="signal peptide" evidence="3">
    <location>
        <begin position="1"/>
        <end position="24"/>
    </location>
</feature>
<keyword evidence="2" id="KW-1015">Disulfide bond</keyword>
<dbReference type="PANTHER" id="PTHR31614">
    <property type="entry name" value="PROTEIN DOWNSTREAM OF FLC-RELATED"/>
    <property type="match status" value="1"/>
</dbReference>
<evidence type="ECO:0000313" key="5">
    <source>
        <dbReference type="Proteomes" id="UP000316621"/>
    </source>
</evidence>
<feature type="chain" id="PRO_5021494197" evidence="3">
    <location>
        <begin position="25"/>
        <end position="166"/>
    </location>
</feature>
<organism evidence="4 5">
    <name type="scientific">Papaver somniferum</name>
    <name type="common">Opium poppy</name>
    <dbReference type="NCBI Taxonomy" id="3469"/>
    <lineage>
        <taxon>Eukaryota</taxon>
        <taxon>Viridiplantae</taxon>
        <taxon>Streptophyta</taxon>
        <taxon>Embryophyta</taxon>
        <taxon>Tracheophyta</taxon>
        <taxon>Spermatophyta</taxon>
        <taxon>Magnoliopsida</taxon>
        <taxon>Ranunculales</taxon>
        <taxon>Papaveraceae</taxon>
        <taxon>Papaveroideae</taxon>
        <taxon>Papaver</taxon>
    </lineage>
</organism>
<comment type="similarity">
    <text evidence="1">Belongs to the Ole e I family.</text>
</comment>
<protein>
    <submittedName>
        <fullName evidence="4">Uncharacterized protein</fullName>
    </submittedName>
</protein>
<dbReference type="OMA" id="EFKEMEY"/>
<accession>A0A4Y7JE51</accession>
<sequence>MAKFSSLAVVLLIGALCFLSVAHCDDFHVEGKIYCDTCRCGFETRVSEPIKGAKVGLECKNREGGHVTFTGEGETDASGTYSIAVNGDHEEDVCEVITKESPVEDCNEPVKGRSSGRVAITANNGIPSPVRFVNSLGFLRKEPLSECPRVIAELGLTPDDLNRGFM</sequence>
<dbReference type="InterPro" id="IPR006041">
    <property type="entry name" value="Pollen_Ole_e1_allergen"/>
</dbReference>
<proteinExistence type="inferred from homology"/>
<evidence type="ECO:0000256" key="2">
    <source>
        <dbReference type="ARBA" id="ARBA00023157"/>
    </source>
</evidence>
<evidence type="ECO:0000313" key="4">
    <source>
        <dbReference type="EMBL" id="RZC59087.1"/>
    </source>
</evidence>
<dbReference type="AlphaFoldDB" id="A0A4Y7JE51"/>
<keyword evidence="5" id="KW-1185">Reference proteome</keyword>
<dbReference type="Pfam" id="PF01190">
    <property type="entry name" value="Pollen_Ole_e_1"/>
    <property type="match status" value="1"/>
</dbReference>